<dbReference type="AGR" id="WB:WBGene00010194"/>
<dbReference type="UCSC" id="F57C2.2">
    <property type="organism name" value="c. elegans"/>
</dbReference>
<dbReference type="EMBL" id="BX284602">
    <property type="protein sequence ID" value="CAB05524.1"/>
    <property type="molecule type" value="Genomic_DNA"/>
</dbReference>
<dbReference type="PaxDb" id="6239-F57C2.2"/>
<keyword evidence="3" id="KW-1185">Reference proteome</keyword>
<dbReference type="OrthoDB" id="5862257at2759"/>
<dbReference type="InParanoid" id="O45594"/>
<dbReference type="GeneID" id="186443"/>
<dbReference type="AlphaFoldDB" id="O45594"/>
<dbReference type="SMR" id="O45594"/>
<dbReference type="InterPro" id="IPR011333">
    <property type="entry name" value="SKP1/BTB/POZ_sf"/>
</dbReference>
<organism evidence="2 3">
    <name type="scientific">Caenorhabditis elegans</name>
    <dbReference type="NCBI Taxonomy" id="6239"/>
    <lineage>
        <taxon>Eukaryota</taxon>
        <taxon>Metazoa</taxon>
        <taxon>Ecdysozoa</taxon>
        <taxon>Nematoda</taxon>
        <taxon>Chromadorea</taxon>
        <taxon>Rhabditida</taxon>
        <taxon>Rhabditina</taxon>
        <taxon>Rhabditomorpha</taxon>
        <taxon>Rhabditoidea</taxon>
        <taxon>Rhabditidae</taxon>
        <taxon>Peloderinae</taxon>
        <taxon>Caenorhabditis</taxon>
    </lineage>
</organism>
<dbReference type="WormBase" id="F57C2.2">
    <property type="protein sequence ID" value="CE16153"/>
    <property type="gene ID" value="WBGene00010194"/>
    <property type="gene designation" value="btb-19"/>
</dbReference>
<protein>
    <submittedName>
        <fullName evidence="2">BTB domain-containing protein</fullName>
    </submittedName>
</protein>
<proteinExistence type="predicted"/>
<dbReference type="SMART" id="SM00225">
    <property type="entry name" value="BTB"/>
    <property type="match status" value="1"/>
</dbReference>
<dbReference type="PhylomeDB" id="O45594"/>
<evidence type="ECO:0000313" key="3">
    <source>
        <dbReference type="Proteomes" id="UP000001940"/>
    </source>
</evidence>
<dbReference type="STRING" id="6239.F57C2.2.1"/>
<evidence type="ECO:0000313" key="2">
    <source>
        <dbReference type="EMBL" id="CAB05524.1"/>
    </source>
</evidence>
<sequence>MADEVIEYKFICPNITIYRESLQHLYTSFAKGLKCVWKTRNTSGQTFFSWEFDLNELKNQGIDGLMGRISVNSDSIDLLNVQIDLKNSTEIIERVVHLYHNNYQYGYNYIPSATFEYSFVPYYAQAEGSLYDQMFLPSHENDAILVIGKKKLHVCKAFLSYHSSFFRAIFSSTFKEGQMSEIPIKDVTYKDFALMLSTIYPDAVFPNDRTAEKLLEMGDRFIIQSVINHVEYHLLHNTKIGNEKLMWMADRYGMSKLLVKSIRQMDSIEKAKALKSSPDYAKLSKEAKEKILDRLMALI</sequence>
<dbReference type="Gene3D" id="3.30.710.10">
    <property type="entry name" value="Potassium Channel Kv1.1, Chain A"/>
    <property type="match status" value="1"/>
</dbReference>
<dbReference type="KEGG" id="cel:CELE_F57C2.2"/>
<feature type="domain" description="BTB" evidence="1">
    <location>
        <begin position="141"/>
        <end position="208"/>
    </location>
</feature>
<reference evidence="2 3" key="1">
    <citation type="journal article" date="1998" name="Science">
        <title>Genome sequence of the nematode C. elegans: a platform for investigating biology.</title>
        <authorList>
            <consortium name="The C. elegans sequencing consortium"/>
            <person name="Sulson J.E."/>
            <person name="Waterston R."/>
        </authorList>
    </citation>
    <scope>NUCLEOTIDE SEQUENCE [LARGE SCALE GENOMIC DNA]</scope>
    <source>
        <strain evidence="2 3">Bristol N2</strain>
    </source>
</reference>
<dbReference type="Proteomes" id="UP000001940">
    <property type="component" value="Chromosome II"/>
</dbReference>
<accession>O45594</accession>
<dbReference type="CDD" id="cd18186">
    <property type="entry name" value="BTB_POZ_ZBTB_KLHL-like"/>
    <property type="match status" value="1"/>
</dbReference>
<evidence type="ECO:0000259" key="1">
    <source>
        <dbReference type="PROSITE" id="PS50097"/>
    </source>
</evidence>
<dbReference type="Bgee" id="WBGene00010194">
    <property type="expression patterns" value="Expressed in germ line (C elegans) and 3 other cell types or tissues"/>
</dbReference>
<dbReference type="PROSITE" id="PS50097">
    <property type="entry name" value="BTB"/>
    <property type="match status" value="1"/>
</dbReference>
<dbReference type="Pfam" id="PF00651">
    <property type="entry name" value="BTB"/>
    <property type="match status" value="1"/>
</dbReference>
<evidence type="ECO:0000313" key="4">
    <source>
        <dbReference type="WormBase" id="F57C2.2"/>
    </source>
</evidence>
<dbReference type="CTD" id="186443"/>
<dbReference type="SUPFAM" id="SSF54695">
    <property type="entry name" value="POZ domain"/>
    <property type="match status" value="1"/>
</dbReference>
<dbReference type="OMA" id="FICPNIT"/>
<dbReference type="PeptideAtlas" id="O45594"/>
<dbReference type="RefSeq" id="NP_497015.1">
    <property type="nucleotide sequence ID" value="NM_064614.3"/>
</dbReference>
<gene>
    <name evidence="2 4" type="primary">btb-19</name>
    <name evidence="2" type="ORF">CELE_F57C2.2</name>
    <name evidence="4" type="ORF">F57C2.2</name>
</gene>
<dbReference type="HOGENOM" id="CLU_036654_0_1_1"/>
<dbReference type="PANTHER" id="PTHR22744:SF16">
    <property type="entry name" value="BTB DOMAIN-CONTAINING PROTEIN"/>
    <property type="match status" value="1"/>
</dbReference>
<dbReference type="PANTHER" id="PTHR22744">
    <property type="entry name" value="HELIX LOOP HELIX PROTEIN 21-RELATED"/>
    <property type="match status" value="1"/>
</dbReference>
<dbReference type="PIR" id="T22838">
    <property type="entry name" value="T22838"/>
</dbReference>
<name>O45594_CAEEL</name>
<dbReference type="FunCoup" id="O45594">
    <property type="interactions" value="14"/>
</dbReference>
<dbReference type="eggNOG" id="ENOG502RFNH">
    <property type="taxonomic scope" value="Eukaryota"/>
</dbReference>
<dbReference type="InterPro" id="IPR000210">
    <property type="entry name" value="BTB/POZ_dom"/>
</dbReference>